<dbReference type="PANTHER" id="PTHR43103:SF3">
    <property type="entry name" value="ADP-L-GLYCERO-D-MANNO-HEPTOSE-6-EPIMERASE"/>
    <property type="match status" value="1"/>
</dbReference>
<comment type="caution">
    <text evidence="4">The sequence shown here is derived from an EMBL/GenBank/DDBJ whole genome shotgun (WGS) entry which is preliminary data.</text>
</comment>
<dbReference type="Pfam" id="PF01370">
    <property type="entry name" value="Epimerase"/>
    <property type="match status" value="1"/>
</dbReference>
<dbReference type="EMBL" id="CAJNOG010000104">
    <property type="protein sequence ID" value="CAF0947707.1"/>
    <property type="molecule type" value="Genomic_DNA"/>
</dbReference>
<accession>A0A814D1W2</accession>
<dbReference type="InterPro" id="IPR036291">
    <property type="entry name" value="NAD(P)-bd_dom_sf"/>
</dbReference>
<feature type="domain" description="NAD-dependent epimerase/dehydratase" evidence="3">
    <location>
        <begin position="12"/>
        <end position="175"/>
    </location>
</feature>
<evidence type="ECO:0000256" key="1">
    <source>
        <dbReference type="ARBA" id="ARBA00022857"/>
    </source>
</evidence>
<evidence type="ECO:0000313" key="4">
    <source>
        <dbReference type="EMBL" id="CAF0947707.1"/>
    </source>
</evidence>
<reference evidence="4" key="1">
    <citation type="submission" date="2021-02" db="EMBL/GenBank/DDBJ databases">
        <authorList>
            <person name="Nowell W R."/>
        </authorList>
    </citation>
    <scope>NUCLEOTIDE SEQUENCE</scope>
</reference>
<keyword evidence="2" id="KW-0119">Carbohydrate metabolism</keyword>
<sequence length="495" mass="55990">MTTNTKNSPRLILVTGAAGCIGSYFATHANKEKYTLRLMIHPTHQPKNIELLEPHGEVVEAELENIKALEKVCEGVHTVLHLAAQVNSEATWDQLYGPNIQGVYNIFLAAKRTGVKRVIFASSLRAVRGNPRGTQAKTNEFPNPGDLYGVTKCFGEAMARYMGEQEGVSAIAIRIGAFKPNSAAQVEYEHCWMMDAWLSPRDACQLFERCIDAPETIRFAIAHGLSNNTFNCMDIQSTKDLLGYEPQDNFFEEAPNFRALKIGETMRGHNVQLHAKTTIAQEEEDDDNNIIHPKIDLLLYELDNVVDDGELKSIPDDLIHKCQLALALWSIDGRENINRPPSTSEDYANADRLMNKLKQTHLVLGGDELDPQGFVRDIFFLDYQWFVSAVQYYTFIKYYDNGPLGPSSIYKLIEWTIDSMDSTDDFPPKYHLERSYSQEFGYTYMLGRKISPHYHESLINFGNYCPSYMELKTFIIGDITGEMSLDALISSGYLD</sequence>
<dbReference type="AlphaFoldDB" id="A0A814D1W2"/>
<organism evidence="4 5">
    <name type="scientific">Adineta steineri</name>
    <dbReference type="NCBI Taxonomy" id="433720"/>
    <lineage>
        <taxon>Eukaryota</taxon>
        <taxon>Metazoa</taxon>
        <taxon>Spiralia</taxon>
        <taxon>Gnathifera</taxon>
        <taxon>Rotifera</taxon>
        <taxon>Eurotatoria</taxon>
        <taxon>Bdelloidea</taxon>
        <taxon>Adinetida</taxon>
        <taxon>Adinetidae</taxon>
        <taxon>Adineta</taxon>
    </lineage>
</organism>
<evidence type="ECO:0000256" key="2">
    <source>
        <dbReference type="ARBA" id="ARBA00023277"/>
    </source>
</evidence>
<dbReference type="PANTHER" id="PTHR43103">
    <property type="entry name" value="NUCLEOSIDE-DIPHOSPHATE-SUGAR EPIMERASE"/>
    <property type="match status" value="1"/>
</dbReference>
<protein>
    <recommendedName>
        <fullName evidence="3">NAD-dependent epimerase/dehydratase domain-containing protein</fullName>
    </recommendedName>
</protein>
<keyword evidence="1" id="KW-0521">NADP</keyword>
<proteinExistence type="predicted"/>
<dbReference type="Proteomes" id="UP000663845">
    <property type="component" value="Unassembled WGS sequence"/>
</dbReference>
<dbReference type="SUPFAM" id="SSF51735">
    <property type="entry name" value="NAD(P)-binding Rossmann-fold domains"/>
    <property type="match status" value="1"/>
</dbReference>
<gene>
    <name evidence="4" type="ORF">JYZ213_LOCUS13109</name>
</gene>
<dbReference type="Gene3D" id="3.40.50.720">
    <property type="entry name" value="NAD(P)-binding Rossmann-like Domain"/>
    <property type="match status" value="1"/>
</dbReference>
<dbReference type="InterPro" id="IPR001509">
    <property type="entry name" value="Epimerase_deHydtase"/>
</dbReference>
<evidence type="ECO:0000313" key="5">
    <source>
        <dbReference type="Proteomes" id="UP000663845"/>
    </source>
</evidence>
<name>A0A814D1W2_9BILA</name>
<dbReference type="CDD" id="cd08946">
    <property type="entry name" value="SDR_e"/>
    <property type="match status" value="1"/>
</dbReference>
<evidence type="ECO:0000259" key="3">
    <source>
        <dbReference type="Pfam" id="PF01370"/>
    </source>
</evidence>